<dbReference type="Gene3D" id="3.40.190.10">
    <property type="entry name" value="Periplasmic binding protein-like II"/>
    <property type="match status" value="2"/>
</dbReference>
<keyword evidence="5" id="KW-0584">Phenylalanine biosynthesis</keyword>
<dbReference type="RefSeq" id="WP_160689156.1">
    <property type="nucleotide sequence ID" value="NZ_CP047897.1"/>
</dbReference>
<dbReference type="Proteomes" id="UP000464214">
    <property type="component" value="Chromosome"/>
</dbReference>
<name>A0A6P1P0R0_9BACT</name>
<evidence type="ECO:0000256" key="7">
    <source>
        <dbReference type="ARBA" id="ARBA00047848"/>
    </source>
</evidence>
<evidence type="ECO:0000313" key="10">
    <source>
        <dbReference type="Proteomes" id="UP000464214"/>
    </source>
</evidence>
<comment type="pathway">
    <text evidence="1">Amino-acid biosynthesis; L-phenylalanine biosynthesis; phenylpyruvate from prephenate: step 1/1.</text>
</comment>
<protein>
    <recommendedName>
        <fullName evidence="2">prephenate dehydratase</fullName>
        <ecNumber evidence="2">4.2.1.51</ecNumber>
    </recommendedName>
</protein>
<organism evidence="9 10">
    <name type="scientific">Nibribacter ruber</name>
    <dbReference type="NCBI Taxonomy" id="2698458"/>
    <lineage>
        <taxon>Bacteria</taxon>
        <taxon>Pseudomonadati</taxon>
        <taxon>Bacteroidota</taxon>
        <taxon>Cytophagia</taxon>
        <taxon>Cytophagales</taxon>
        <taxon>Hymenobacteraceae</taxon>
        <taxon>Nibribacter</taxon>
    </lineage>
</organism>
<keyword evidence="10" id="KW-1185">Reference proteome</keyword>
<evidence type="ECO:0000256" key="4">
    <source>
        <dbReference type="ARBA" id="ARBA00023141"/>
    </source>
</evidence>
<dbReference type="EMBL" id="CP047897">
    <property type="protein sequence ID" value="QHL86602.1"/>
    <property type="molecule type" value="Genomic_DNA"/>
</dbReference>
<keyword evidence="6" id="KW-0456">Lyase</keyword>
<feature type="domain" description="Prephenate dehydratase" evidence="8">
    <location>
        <begin position="2"/>
        <end position="180"/>
    </location>
</feature>
<proteinExistence type="predicted"/>
<dbReference type="PANTHER" id="PTHR21022">
    <property type="entry name" value="PREPHENATE DEHYDRATASE P PROTEIN"/>
    <property type="match status" value="1"/>
</dbReference>
<dbReference type="GO" id="GO:0009094">
    <property type="term" value="P:L-phenylalanine biosynthetic process"/>
    <property type="evidence" value="ECO:0007669"/>
    <property type="project" value="UniProtKB-UniPathway"/>
</dbReference>
<dbReference type="EC" id="4.2.1.51" evidence="2"/>
<comment type="catalytic activity">
    <reaction evidence="7">
        <text>prephenate + H(+) = 3-phenylpyruvate + CO2 + H2O</text>
        <dbReference type="Rhea" id="RHEA:21648"/>
        <dbReference type="ChEBI" id="CHEBI:15377"/>
        <dbReference type="ChEBI" id="CHEBI:15378"/>
        <dbReference type="ChEBI" id="CHEBI:16526"/>
        <dbReference type="ChEBI" id="CHEBI:18005"/>
        <dbReference type="ChEBI" id="CHEBI:29934"/>
        <dbReference type="EC" id="4.2.1.51"/>
    </reaction>
</comment>
<dbReference type="PANTHER" id="PTHR21022:SF19">
    <property type="entry name" value="PREPHENATE DEHYDRATASE-RELATED"/>
    <property type="match status" value="1"/>
</dbReference>
<dbReference type="AlphaFoldDB" id="A0A6P1P0R0"/>
<evidence type="ECO:0000256" key="1">
    <source>
        <dbReference type="ARBA" id="ARBA00004741"/>
    </source>
</evidence>
<evidence type="ECO:0000256" key="6">
    <source>
        <dbReference type="ARBA" id="ARBA00023239"/>
    </source>
</evidence>
<evidence type="ECO:0000256" key="5">
    <source>
        <dbReference type="ARBA" id="ARBA00023222"/>
    </source>
</evidence>
<dbReference type="GO" id="GO:0005737">
    <property type="term" value="C:cytoplasm"/>
    <property type="evidence" value="ECO:0007669"/>
    <property type="project" value="TreeGrafter"/>
</dbReference>
<dbReference type="GO" id="GO:0004664">
    <property type="term" value="F:prephenate dehydratase activity"/>
    <property type="evidence" value="ECO:0007669"/>
    <property type="project" value="UniProtKB-EC"/>
</dbReference>
<dbReference type="KEGG" id="nib:GU926_03760"/>
<dbReference type="UniPathway" id="UPA00121">
    <property type="reaction ID" value="UER00345"/>
</dbReference>
<keyword evidence="4" id="KW-0057">Aromatic amino acid biosynthesis</keyword>
<evidence type="ECO:0000256" key="3">
    <source>
        <dbReference type="ARBA" id="ARBA00022605"/>
    </source>
</evidence>
<keyword evidence="3" id="KW-0028">Amino-acid biosynthesis</keyword>
<evidence type="ECO:0000259" key="8">
    <source>
        <dbReference type="PROSITE" id="PS51171"/>
    </source>
</evidence>
<dbReference type="PROSITE" id="PS51171">
    <property type="entry name" value="PREPHENATE_DEHYDR_3"/>
    <property type="match status" value="1"/>
</dbReference>
<dbReference type="CDD" id="cd13631">
    <property type="entry name" value="PBP2_Ct-PDT_like"/>
    <property type="match status" value="1"/>
</dbReference>
<dbReference type="SUPFAM" id="SSF53850">
    <property type="entry name" value="Periplasmic binding protein-like II"/>
    <property type="match status" value="1"/>
</dbReference>
<reference evidence="9 10" key="1">
    <citation type="submission" date="2020-01" db="EMBL/GenBank/DDBJ databases">
        <authorList>
            <person name="Kim M."/>
        </authorList>
    </citation>
    <scope>NUCLEOTIDE SEQUENCE [LARGE SCALE GENOMIC DNA]</scope>
    <source>
        <strain evidence="9 10">BT10</strain>
    </source>
</reference>
<dbReference type="InterPro" id="IPR001086">
    <property type="entry name" value="Preph_deHydtase"/>
</dbReference>
<evidence type="ECO:0000313" key="9">
    <source>
        <dbReference type="EMBL" id="QHL86602.1"/>
    </source>
</evidence>
<gene>
    <name evidence="9" type="ORF">GU926_03760</name>
</gene>
<dbReference type="Pfam" id="PF00800">
    <property type="entry name" value="PDT"/>
    <property type="match status" value="1"/>
</dbReference>
<accession>A0A6P1P0R0</accession>
<sequence>MRIAIQGGPASFHDVLTRTIFEETSLEVLHCDTFEQVGQLLADGSAARAVMAVENTLAGPLLNNFKLVQQHQFHILEEHWLPIDQTLMALPGQTLQNLQEVWSHPVALQQCSRLFEQHPYLVATAKADTADSARQIQEQQLKGIGAIASLAAAALYDLTVLQAQAADTRHNYTRFFLLSKERRGAHVPATKASLIVPILSVNSSAALVSQLKKILGKKLSLCQELPGGKNPELLVEVSCPNEKELIFALKKLKSLEPRVQLLGMYQGKPAPQLSSILDSAL</sequence>
<evidence type="ECO:0000256" key="2">
    <source>
        <dbReference type="ARBA" id="ARBA00013147"/>
    </source>
</evidence>